<dbReference type="NCBIfam" id="TIGR00412">
    <property type="entry name" value="redox_disulf_2"/>
    <property type="match status" value="1"/>
</dbReference>
<sequence>MIIKILGPGCTNCKNLERATLDAVEQLGLDVTVEKVEDYPTIMGYGVMSTPGLVVDDKVLVSGRVPKPAEIKQLLTTAAG</sequence>
<dbReference type="InterPro" id="IPR036249">
    <property type="entry name" value="Thioredoxin-like_sf"/>
</dbReference>
<dbReference type="InterPro" id="IPR012336">
    <property type="entry name" value="Thioredoxin-like_fold"/>
</dbReference>
<keyword evidence="3" id="KW-1185">Reference proteome</keyword>
<dbReference type="SUPFAM" id="SSF52833">
    <property type="entry name" value="Thioredoxin-like"/>
    <property type="match status" value="1"/>
</dbReference>
<proteinExistence type="predicted"/>
<name>A0ABP8KQ28_9MICO</name>
<dbReference type="Proteomes" id="UP001500945">
    <property type="component" value="Unassembled WGS sequence"/>
</dbReference>
<protein>
    <submittedName>
        <fullName evidence="2">Thioredoxin family protein</fullName>
    </submittedName>
</protein>
<dbReference type="EMBL" id="BAABGM010000026">
    <property type="protein sequence ID" value="GAA4413085.1"/>
    <property type="molecule type" value="Genomic_DNA"/>
</dbReference>
<dbReference type="InterPro" id="IPR005243">
    <property type="entry name" value="THIRX-like_proc"/>
</dbReference>
<accession>A0ABP8KQ28</accession>
<dbReference type="PIRSF" id="PIRSF037031">
    <property type="entry name" value="Redox_disulphide_2"/>
    <property type="match status" value="1"/>
</dbReference>
<organism evidence="2 3">
    <name type="scientific">Fodinibacter luteus</name>
    <dbReference type="NCBI Taxonomy" id="552064"/>
    <lineage>
        <taxon>Bacteria</taxon>
        <taxon>Bacillati</taxon>
        <taxon>Actinomycetota</taxon>
        <taxon>Actinomycetes</taxon>
        <taxon>Micrococcales</taxon>
        <taxon>Intrasporangiaceae</taxon>
        <taxon>Fodinibacter (ex Wang et al. 2009)</taxon>
    </lineage>
</organism>
<dbReference type="Pfam" id="PF13192">
    <property type="entry name" value="Thioredoxin_3"/>
    <property type="match status" value="1"/>
</dbReference>
<gene>
    <name evidence="2" type="ORF">GCM10023168_35560</name>
</gene>
<evidence type="ECO:0000313" key="2">
    <source>
        <dbReference type="EMBL" id="GAA4413085.1"/>
    </source>
</evidence>
<dbReference type="Gene3D" id="3.40.30.10">
    <property type="entry name" value="Glutaredoxin"/>
    <property type="match status" value="1"/>
</dbReference>
<evidence type="ECO:0000313" key="3">
    <source>
        <dbReference type="Proteomes" id="UP001500945"/>
    </source>
</evidence>
<feature type="domain" description="Thioredoxin-like fold" evidence="1">
    <location>
        <begin position="1"/>
        <end position="75"/>
    </location>
</feature>
<reference evidence="3" key="1">
    <citation type="journal article" date="2019" name="Int. J. Syst. Evol. Microbiol.">
        <title>The Global Catalogue of Microorganisms (GCM) 10K type strain sequencing project: providing services to taxonomists for standard genome sequencing and annotation.</title>
        <authorList>
            <consortium name="The Broad Institute Genomics Platform"/>
            <consortium name="The Broad Institute Genome Sequencing Center for Infectious Disease"/>
            <person name="Wu L."/>
            <person name="Ma J."/>
        </authorList>
    </citation>
    <scope>NUCLEOTIDE SEQUENCE [LARGE SCALE GENOMIC DNA]</scope>
    <source>
        <strain evidence="3">JCM 17809</strain>
    </source>
</reference>
<comment type="caution">
    <text evidence="2">The sequence shown here is derived from an EMBL/GenBank/DDBJ whole genome shotgun (WGS) entry which is preliminary data.</text>
</comment>
<dbReference type="PANTHER" id="PTHR36450:SF1">
    <property type="entry name" value="THIOREDOXIN"/>
    <property type="match status" value="1"/>
</dbReference>
<evidence type="ECO:0000259" key="1">
    <source>
        <dbReference type="Pfam" id="PF13192"/>
    </source>
</evidence>
<dbReference type="PANTHER" id="PTHR36450">
    <property type="entry name" value="THIOREDOXIN"/>
    <property type="match status" value="1"/>
</dbReference>
<dbReference type="RefSeq" id="WP_345208485.1">
    <property type="nucleotide sequence ID" value="NZ_BAABGM010000026.1"/>
</dbReference>